<proteinExistence type="predicted"/>
<dbReference type="Proteomes" id="UP000694300">
    <property type="component" value="Unassembled WGS sequence"/>
</dbReference>
<sequence>MTMKAFVFTQYGGTENQEIQDLPTPEPGPSEVRIAVRAAGVNPVDWKVREGHLSEVMPLDLPSVLGNEAAGVVEAVGRDVEGFAVGDEVFGNTAPTSGGFAEQALLTAGATAHKPAGLPFTTAAVLPVAAATAYDGLEQLGLEAGATLLVNGIGGGVGVAAAQIARDRDLTVVGTASEDKRELVESLGAILVPYGDGVADRVREILPDGVDGILDLVGGDALRAVAGLSRDPSRIVSAGDPATAEEVGGALVARARTAAVLDAVVALVAQGKLDPHVTEVFPLDDAAAALQSVEAGHSRGKVVVEIA</sequence>
<evidence type="ECO:0000259" key="2">
    <source>
        <dbReference type="SMART" id="SM00829"/>
    </source>
</evidence>
<organism evidence="3 4">
    <name type="scientific">Pseudonocardia oceani</name>
    <dbReference type="NCBI Taxonomy" id="2792013"/>
    <lineage>
        <taxon>Bacteria</taxon>
        <taxon>Bacillati</taxon>
        <taxon>Actinomycetota</taxon>
        <taxon>Actinomycetes</taxon>
        <taxon>Pseudonocardiales</taxon>
        <taxon>Pseudonocardiaceae</taxon>
        <taxon>Pseudonocardia</taxon>
    </lineage>
</organism>
<dbReference type="InterPro" id="IPR020843">
    <property type="entry name" value="ER"/>
</dbReference>
<keyword evidence="1" id="KW-0521">NADP</keyword>
<gene>
    <name evidence="3" type="ORF">I4I82_06025</name>
</gene>
<dbReference type="Pfam" id="PF08240">
    <property type="entry name" value="ADH_N"/>
    <property type="match status" value="1"/>
</dbReference>
<evidence type="ECO:0000313" key="4">
    <source>
        <dbReference type="Proteomes" id="UP000694300"/>
    </source>
</evidence>
<name>A0ABS6U4S7_9PSEU</name>
<dbReference type="PANTHER" id="PTHR44154:SF1">
    <property type="entry name" value="QUINONE OXIDOREDUCTASE"/>
    <property type="match status" value="1"/>
</dbReference>
<dbReference type="SMART" id="SM00829">
    <property type="entry name" value="PKS_ER"/>
    <property type="match status" value="1"/>
</dbReference>
<dbReference type="PANTHER" id="PTHR44154">
    <property type="entry name" value="QUINONE OXIDOREDUCTASE"/>
    <property type="match status" value="1"/>
</dbReference>
<protein>
    <submittedName>
        <fullName evidence="3">NADP-dependent oxidoreductase</fullName>
    </submittedName>
</protein>
<dbReference type="InterPro" id="IPR051603">
    <property type="entry name" value="Zinc-ADH_QOR/CCCR"/>
</dbReference>
<feature type="domain" description="Enoyl reductase (ER)" evidence="2">
    <location>
        <begin position="12"/>
        <end position="304"/>
    </location>
</feature>
<dbReference type="RefSeq" id="WP_308112770.1">
    <property type="nucleotide sequence ID" value="NZ_JADQDE010000083.1"/>
</dbReference>
<dbReference type="Pfam" id="PF13602">
    <property type="entry name" value="ADH_zinc_N_2"/>
    <property type="match status" value="1"/>
</dbReference>
<accession>A0ABS6U4S7</accession>
<evidence type="ECO:0000313" key="3">
    <source>
        <dbReference type="EMBL" id="MBW0127238.1"/>
    </source>
</evidence>
<evidence type="ECO:0000256" key="1">
    <source>
        <dbReference type="ARBA" id="ARBA00022857"/>
    </source>
</evidence>
<comment type="caution">
    <text evidence="3">The sequence shown here is derived from an EMBL/GenBank/DDBJ whole genome shotgun (WGS) entry which is preliminary data.</text>
</comment>
<reference evidence="3 4" key="1">
    <citation type="submission" date="2020-11" db="EMBL/GenBank/DDBJ databases">
        <title>Pseudonocardia abyssalis sp. nov. and Pseudonocardia oceani sp. nov., description and phylogenomic analysis of two novel actinomycetes isolated from the deep Southern Ocean.</title>
        <authorList>
            <person name="Parra J."/>
        </authorList>
    </citation>
    <scope>NUCLEOTIDE SEQUENCE [LARGE SCALE GENOMIC DNA]</scope>
    <source>
        <strain evidence="4">KRD185</strain>
    </source>
</reference>
<dbReference type="CDD" id="cd05289">
    <property type="entry name" value="MDR_like_2"/>
    <property type="match status" value="1"/>
</dbReference>
<dbReference type="InterPro" id="IPR013154">
    <property type="entry name" value="ADH-like_N"/>
</dbReference>
<dbReference type="EMBL" id="JADQDF010000001">
    <property type="protein sequence ID" value="MBW0127238.1"/>
    <property type="molecule type" value="Genomic_DNA"/>
</dbReference>
<keyword evidence="4" id="KW-1185">Reference proteome</keyword>